<dbReference type="EMBL" id="AGFM01000123">
    <property type="protein sequence ID" value="EHJ57870.1"/>
    <property type="molecule type" value="Genomic_DNA"/>
</dbReference>
<evidence type="ECO:0000256" key="1">
    <source>
        <dbReference type="SAM" id="Phobius"/>
    </source>
</evidence>
<evidence type="ECO:0000313" key="3">
    <source>
        <dbReference type="Proteomes" id="UP000004030"/>
    </source>
</evidence>
<comment type="caution">
    <text evidence="2">The sequence shown here is derived from an EMBL/GenBank/DDBJ whole genome shotgun (WGS) entry which is preliminary data.</text>
</comment>
<name>G6ELI9_9SPHN</name>
<organism evidence="2 3">
    <name type="scientific">Novosphingobium pentaromativorans US6-1</name>
    <dbReference type="NCBI Taxonomy" id="1088721"/>
    <lineage>
        <taxon>Bacteria</taxon>
        <taxon>Pseudomonadati</taxon>
        <taxon>Pseudomonadota</taxon>
        <taxon>Alphaproteobacteria</taxon>
        <taxon>Sphingomonadales</taxon>
        <taxon>Sphingomonadaceae</taxon>
        <taxon>Novosphingobium</taxon>
    </lineage>
</organism>
<dbReference type="AlphaFoldDB" id="G6ELI9"/>
<sequence>MLAPSWAINGDVRFRYMVGIVFASFWLGAECRHGQHGAIGLL</sequence>
<keyword evidence="2" id="KW-0614">Plasmid</keyword>
<proteinExistence type="predicted"/>
<feature type="transmembrane region" description="Helical" evidence="1">
    <location>
        <begin position="12"/>
        <end position="29"/>
    </location>
</feature>
<evidence type="ECO:0000313" key="2">
    <source>
        <dbReference type="EMBL" id="EHJ57870.1"/>
    </source>
</evidence>
<dbReference type="Proteomes" id="UP000004030">
    <property type="component" value="Unassembled WGS sequence"/>
</dbReference>
<reference evidence="2 3" key="1">
    <citation type="journal article" date="2012" name="J. Bacteriol.">
        <title>Genome sequence of benzo(a)pyrene-degrading bacterium Novosphingobium pentaromativorans US6-1.</title>
        <authorList>
            <person name="Luo Y.R."/>
            <person name="Kang S.G."/>
            <person name="Kim S.J."/>
            <person name="Kim M.R."/>
            <person name="Li N."/>
            <person name="Lee J.H."/>
            <person name="Kwon K.K."/>
        </authorList>
    </citation>
    <scope>NUCLEOTIDE SEQUENCE [LARGE SCALE GENOMIC DNA]</scope>
    <source>
        <strain evidence="2 3">US6-1</strain>
        <plasmid evidence="2">pLA2</plasmid>
    </source>
</reference>
<keyword evidence="1" id="KW-0472">Membrane</keyword>
<keyword evidence="1" id="KW-0812">Transmembrane</keyword>
<keyword evidence="1" id="KW-1133">Transmembrane helix</keyword>
<protein>
    <submittedName>
        <fullName evidence="2">Uncharacterized protein</fullName>
    </submittedName>
</protein>
<gene>
    <name evidence="2" type="ORF">NSU_pLA2063</name>
</gene>
<accession>G6ELI9</accession>
<keyword evidence="3" id="KW-1185">Reference proteome</keyword>
<geneLocation type="plasmid" evidence="2">
    <name>pLA2</name>
</geneLocation>